<protein>
    <submittedName>
        <fullName evidence="1">Uncharacterized protein</fullName>
    </submittedName>
</protein>
<name>A0ACC2MVU6_PERAE</name>
<keyword evidence="2" id="KW-1185">Reference proteome</keyword>
<accession>A0ACC2MVU6</accession>
<dbReference type="EMBL" id="CM056809">
    <property type="protein sequence ID" value="KAJ8649638.1"/>
    <property type="molecule type" value="Genomic_DNA"/>
</dbReference>
<comment type="caution">
    <text evidence="1">The sequence shown here is derived from an EMBL/GenBank/DDBJ whole genome shotgun (WGS) entry which is preliminary data.</text>
</comment>
<organism evidence="1 2">
    <name type="scientific">Persea americana</name>
    <name type="common">Avocado</name>
    <dbReference type="NCBI Taxonomy" id="3435"/>
    <lineage>
        <taxon>Eukaryota</taxon>
        <taxon>Viridiplantae</taxon>
        <taxon>Streptophyta</taxon>
        <taxon>Embryophyta</taxon>
        <taxon>Tracheophyta</taxon>
        <taxon>Spermatophyta</taxon>
        <taxon>Magnoliopsida</taxon>
        <taxon>Magnoliidae</taxon>
        <taxon>Laurales</taxon>
        <taxon>Lauraceae</taxon>
        <taxon>Persea</taxon>
    </lineage>
</organism>
<evidence type="ECO:0000313" key="2">
    <source>
        <dbReference type="Proteomes" id="UP001234297"/>
    </source>
</evidence>
<sequence>MSSADGNPIPVAKEIDHIRDSVADSNTRVTELTDAILRIQETLANRPPPHQFQGFQGRPIRLDFLVFDGTDPESWIFRVQQFQCLNGIPDDRLDEDPEGSLSKLRQTTAVQDYQAKFERLANRSQILPEAFLIRCFISGLNEDIRYGVKLLNPLTLSHAYIVATRQEEAIAAIVALVNRRSSIKAPPLRTLPPLPPLPSASQPQLAPSPKFAPPATQTASKSFSMPTRVRRLSLTAQQERREKGLCFNCDEQFRPGHSWRPVIAQKLSLVWTTKTPLPWKLL</sequence>
<evidence type="ECO:0000313" key="1">
    <source>
        <dbReference type="EMBL" id="KAJ8649638.1"/>
    </source>
</evidence>
<proteinExistence type="predicted"/>
<gene>
    <name evidence="1" type="ORF">MRB53_002661</name>
</gene>
<dbReference type="Proteomes" id="UP001234297">
    <property type="component" value="Chromosome 1"/>
</dbReference>
<reference evidence="1 2" key="1">
    <citation type="journal article" date="2022" name="Hortic Res">
        <title>A haplotype resolved chromosomal level avocado genome allows analysis of novel avocado genes.</title>
        <authorList>
            <person name="Nath O."/>
            <person name="Fletcher S.J."/>
            <person name="Hayward A."/>
            <person name="Shaw L.M."/>
            <person name="Masouleh A.K."/>
            <person name="Furtado A."/>
            <person name="Henry R.J."/>
            <person name="Mitter N."/>
        </authorList>
    </citation>
    <scope>NUCLEOTIDE SEQUENCE [LARGE SCALE GENOMIC DNA]</scope>
    <source>
        <strain evidence="2">cv. Hass</strain>
    </source>
</reference>